<evidence type="ECO:0000313" key="3">
    <source>
        <dbReference type="Proteomes" id="UP000326757"/>
    </source>
</evidence>
<proteinExistence type="predicted"/>
<feature type="region of interest" description="Disordered" evidence="1">
    <location>
        <begin position="1"/>
        <end position="47"/>
    </location>
</feature>
<protein>
    <submittedName>
        <fullName evidence="2">Uncharacterized protein</fullName>
    </submittedName>
</protein>
<name>A0A5N6JSP1_MONLA</name>
<reference evidence="2 3" key="1">
    <citation type="submission" date="2019-06" db="EMBL/GenBank/DDBJ databases">
        <title>Genome Sequence of the Brown Rot Fungal Pathogen Monilinia laxa.</title>
        <authorList>
            <person name="De Miccolis Angelini R.M."/>
            <person name="Landi L."/>
            <person name="Abate D."/>
            <person name="Pollastro S."/>
            <person name="Romanazzi G."/>
            <person name="Faretra F."/>
        </authorList>
    </citation>
    <scope>NUCLEOTIDE SEQUENCE [LARGE SCALE GENOMIC DNA]</scope>
    <source>
        <strain evidence="2 3">Mlax316</strain>
    </source>
</reference>
<dbReference type="AlphaFoldDB" id="A0A5N6JSP1"/>
<dbReference type="OrthoDB" id="3559561at2759"/>
<organism evidence="2 3">
    <name type="scientific">Monilinia laxa</name>
    <name type="common">Brown rot fungus</name>
    <name type="synonym">Sclerotinia laxa</name>
    <dbReference type="NCBI Taxonomy" id="61186"/>
    <lineage>
        <taxon>Eukaryota</taxon>
        <taxon>Fungi</taxon>
        <taxon>Dikarya</taxon>
        <taxon>Ascomycota</taxon>
        <taxon>Pezizomycotina</taxon>
        <taxon>Leotiomycetes</taxon>
        <taxon>Helotiales</taxon>
        <taxon>Sclerotiniaceae</taxon>
        <taxon>Monilinia</taxon>
    </lineage>
</organism>
<gene>
    <name evidence="2" type="ORF">EYC80_009858</name>
</gene>
<dbReference type="Proteomes" id="UP000326757">
    <property type="component" value="Unassembled WGS sequence"/>
</dbReference>
<feature type="compositionally biased region" description="Polar residues" evidence="1">
    <location>
        <begin position="27"/>
        <end position="37"/>
    </location>
</feature>
<sequence length="263" mass="28713">MSPSKPTPKAEGKKKAVLGAKIKRKITTGTKHTTSPKGTGDNVGKSRVKPIETLASEPNMVTTKTDENNAELMDQDIDMNVDKIQGNIFFHLRSALENTAANITDVMSSKFANTRPASNVELTDQDTEMRESYGNIFSHLQDALESTKTNITSVMSANFATKRPASNIGPTDRDTEMKESHGNVFSYIHSAIQQTEVNITGVMRAVVAKVDTAKAESVKTKPASKGLDTQEDLKVDQDGNFCAELSNHDPYKRAEGVSRTFCQ</sequence>
<dbReference type="EMBL" id="VIGI01000015">
    <property type="protein sequence ID" value="KAB8291170.1"/>
    <property type="molecule type" value="Genomic_DNA"/>
</dbReference>
<comment type="caution">
    <text evidence="2">The sequence shown here is derived from an EMBL/GenBank/DDBJ whole genome shotgun (WGS) entry which is preliminary data.</text>
</comment>
<evidence type="ECO:0000256" key="1">
    <source>
        <dbReference type="SAM" id="MobiDB-lite"/>
    </source>
</evidence>
<keyword evidence="3" id="KW-1185">Reference proteome</keyword>
<accession>A0A5N6JSP1</accession>
<evidence type="ECO:0000313" key="2">
    <source>
        <dbReference type="EMBL" id="KAB8291170.1"/>
    </source>
</evidence>